<sequence length="39" mass="4256">MRIPQSSFVRVLVGLALDMIEKDPSLLLNRSVPVGTSSE</sequence>
<comment type="caution">
    <text evidence="1">The sequence shown here is derived from an EMBL/GenBank/DDBJ whole genome shotgun (WGS) entry which is preliminary data.</text>
</comment>
<dbReference type="EMBL" id="LNQE01001519">
    <property type="protein sequence ID" value="KUG15948.1"/>
    <property type="molecule type" value="Genomic_DNA"/>
</dbReference>
<evidence type="ECO:0000313" key="1">
    <source>
        <dbReference type="EMBL" id="KUG15948.1"/>
    </source>
</evidence>
<reference evidence="1" key="1">
    <citation type="journal article" date="2015" name="Proc. Natl. Acad. Sci. U.S.A.">
        <title>Networks of energetic and metabolic interactions define dynamics in microbial communities.</title>
        <authorList>
            <person name="Embree M."/>
            <person name="Liu J.K."/>
            <person name="Al-Bassam M.M."/>
            <person name="Zengler K."/>
        </authorList>
    </citation>
    <scope>NUCLEOTIDE SEQUENCE</scope>
</reference>
<name>A0A0W8F513_9ZZZZ</name>
<proteinExistence type="predicted"/>
<dbReference type="AlphaFoldDB" id="A0A0W8F513"/>
<gene>
    <name evidence="1" type="ORF">ASZ90_014368</name>
</gene>
<protein>
    <submittedName>
        <fullName evidence="1">Uncharacterized protein</fullName>
    </submittedName>
</protein>
<organism evidence="1">
    <name type="scientific">hydrocarbon metagenome</name>
    <dbReference type="NCBI Taxonomy" id="938273"/>
    <lineage>
        <taxon>unclassified sequences</taxon>
        <taxon>metagenomes</taxon>
        <taxon>ecological metagenomes</taxon>
    </lineage>
</organism>
<accession>A0A0W8F513</accession>